<dbReference type="GO" id="GO:0019784">
    <property type="term" value="F:deNEDDylase activity"/>
    <property type="evidence" value="ECO:0007669"/>
    <property type="project" value="InterPro"/>
</dbReference>
<feature type="compositionally biased region" description="Basic residues" evidence="5">
    <location>
        <begin position="39"/>
        <end position="62"/>
    </location>
</feature>
<dbReference type="EMBL" id="CH902640">
    <property type="protein sequence ID" value="EDV38390.1"/>
    <property type="molecule type" value="Genomic_DNA"/>
</dbReference>
<evidence type="ECO:0000313" key="8">
    <source>
        <dbReference type="Proteomes" id="UP000007801"/>
    </source>
</evidence>
<dbReference type="eggNOG" id="KOG3246">
    <property type="taxonomic scope" value="Eukaryota"/>
</dbReference>
<evidence type="ECO:0000256" key="2">
    <source>
        <dbReference type="ARBA" id="ARBA00022670"/>
    </source>
</evidence>
<dbReference type="GeneID" id="6504524"/>
<dbReference type="Proteomes" id="UP000007801">
    <property type="component" value="Unassembled WGS sequence"/>
</dbReference>
<feature type="domain" description="Ubiquitin-like protease family profile" evidence="6">
    <location>
        <begin position="112"/>
        <end position="273"/>
    </location>
</feature>
<organism evidence="7 8">
    <name type="scientific">Drosophila ananassae</name>
    <name type="common">Fruit fly</name>
    <dbReference type="NCBI Taxonomy" id="7217"/>
    <lineage>
        <taxon>Eukaryota</taxon>
        <taxon>Metazoa</taxon>
        <taxon>Ecdysozoa</taxon>
        <taxon>Arthropoda</taxon>
        <taxon>Hexapoda</taxon>
        <taxon>Insecta</taxon>
        <taxon>Pterygota</taxon>
        <taxon>Neoptera</taxon>
        <taxon>Endopterygota</taxon>
        <taxon>Diptera</taxon>
        <taxon>Brachycera</taxon>
        <taxon>Muscomorpha</taxon>
        <taxon>Ephydroidea</taxon>
        <taxon>Drosophilidae</taxon>
        <taxon>Drosophila</taxon>
        <taxon>Sophophora</taxon>
    </lineage>
</organism>
<dbReference type="PANTHER" id="PTHR46468">
    <property type="entry name" value="SENTRIN-SPECIFIC PROTEASE 8"/>
    <property type="match status" value="1"/>
</dbReference>
<dbReference type="STRING" id="7217.B3N0I6"/>
<keyword evidence="3 7" id="KW-0378">Hydrolase</keyword>
<dbReference type="PROSITE" id="PS50600">
    <property type="entry name" value="ULP_PROTEASE"/>
    <property type="match status" value="1"/>
</dbReference>
<evidence type="ECO:0000256" key="4">
    <source>
        <dbReference type="ARBA" id="ARBA00022807"/>
    </source>
</evidence>
<dbReference type="KEGG" id="dan:6504524"/>
<dbReference type="PhylomeDB" id="B3N0I6"/>
<dbReference type="InterPro" id="IPR038765">
    <property type="entry name" value="Papain-like_cys_pep_sf"/>
</dbReference>
<evidence type="ECO:0000259" key="6">
    <source>
        <dbReference type="PROSITE" id="PS50600"/>
    </source>
</evidence>
<dbReference type="OrthoDB" id="5065855at2759"/>
<dbReference type="AlphaFoldDB" id="B3N0I6"/>
<feature type="region of interest" description="Disordered" evidence="5">
    <location>
        <begin position="39"/>
        <end position="99"/>
    </location>
</feature>
<evidence type="ECO:0000256" key="3">
    <source>
        <dbReference type="ARBA" id="ARBA00022801"/>
    </source>
</evidence>
<keyword evidence="4" id="KW-0788">Thiol protease</keyword>
<evidence type="ECO:0000256" key="1">
    <source>
        <dbReference type="ARBA" id="ARBA00005234"/>
    </source>
</evidence>
<dbReference type="PANTHER" id="PTHR46468:SF1">
    <property type="entry name" value="SENTRIN-SPECIFIC PROTEASE 8"/>
    <property type="match status" value="1"/>
</dbReference>
<proteinExistence type="inferred from homology"/>
<dbReference type="InParanoid" id="B3N0I6"/>
<name>B3N0I6_DROAN</name>
<reference evidence="7 8" key="1">
    <citation type="journal article" date="2007" name="Nature">
        <title>Evolution of genes and genomes on the Drosophila phylogeny.</title>
        <authorList>
            <consortium name="Drosophila 12 Genomes Consortium"/>
            <person name="Clark A.G."/>
            <person name="Eisen M.B."/>
            <person name="Smith D.R."/>
            <person name="Bergman C.M."/>
            <person name="Oliver B."/>
            <person name="Markow T.A."/>
            <person name="Kaufman T.C."/>
            <person name="Kellis M."/>
            <person name="Gelbart W."/>
            <person name="Iyer V.N."/>
            <person name="Pollard D.A."/>
            <person name="Sackton T.B."/>
            <person name="Larracuente A.M."/>
            <person name="Singh N.D."/>
            <person name="Abad J.P."/>
            <person name="Abt D.N."/>
            <person name="Adryan B."/>
            <person name="Aguade M."/>
            <person name="Akashi H."/>
            <person name="Anderson W.W."/>
            <person name="Aquadro C.F."/>
            <person name="Ardell D.H."/>
            <person name="Arguello R."/>
            <person name="Artieri C.G."/>
            <person name="Barbash D.A."/>
            <person name="Barker D."/>
            <person name="Barsanti P."/>
            <person name="Batterham P."/>
            <person name="Batzoglou S."/>
            <person name="Begun D."/>
            <person name="Bhutkar A."/>
            <person name="Blanco E."/>
            <person name="Bosak S.A."/>
            <person name="Bradley R.K."/>
            <person name="Brand A.D."/>
            <person name="Brent M.R."/>
            <person name="Brooks A.N."/>
            <person name="Brown R.H."/>
            <person name="Butlin R.K."/>
            <person name="Caggese C."/>
            <person name="Calvi B.R."/>
            <person name="Bernardo de Carvalho A."/>
            <person name="Caspi A."/>
            <person name="Castrezana S."/>
            <person name="Celniker S.E."/>
            <person name="Chang J.L."/>
            <person name="Chapple C."/>
            <person name="Chatterji S."/>
            <person name="Chinwalla A."/>
            <person name="Civetta A."/>
            <person name="Clifton S.W."/>
            <person name="Comeron J.M."/>
            <person name="Costello J.C."/>
            <person name="Coyne J.A."/>
            <person name="Daub J."/>
            <person name="David R.G."/>
            <person name="Delcher A.L."/>
            <person name="Delehaunty K."/>
            <person name="Do C.B."/>
            <person name="Ebling H."/>
            <person name="Edwards K."/>
            <person name="Eickbush T."/>
            <person name="Evans J.D."/>
            <person name="Filipski A."/>
            <person name="Findeiss S."/>
            <person name="Freyhult E."/>
            <person name="Fulton L."/>
            <person name="Fulton R."/>
            <person name="Garcia A.C."/>
            <person name="Gardiner A."/>
            <person name="Garfield D.A."/>
            <person name="Garvin B.E."/>
            <person name="Gibson G."/>
            <person name="Gilbert D."/>
            <person name="Gnerre S."/>
            <person name="Godfrey J."/>
            <person name="Good R."/>
            <person name="Gotea V."/>
            <person name="Gravely B."/>
            <person name="Greenberg A.J."/>
            <person name="Griffiths-Jones S."/>
            <person name="Gross S."/>
            <person name="Guigo R."/>
            <person name="Gustafson E.A."/>
            <person name="Haerty W."/>
            <person name="Hahn M.W."/>
            <person name="Halligan D.L."/>
            <person name="Halpern A.L."/>
            <person name="Halter G.M."/>
            <person name="Han M.V."/>
            <person name="Heger A."/>
            <person name="Hillier L."/>
            <person name="Hinrichs A.S."/>
            <person name="Holmes I."/>
            <person name="Hoskins R.A."/>
            <person name="Hubisz M.J."/>
            <person name="Hultmark D."/>
            <person name="Huntley M.A."/>
            <person name="Jaffe D.B."/>
            <person name="Jagadeeshan S."/>
            <person name="Jeck W.R."/>
            <person name="Johnson J."/>
            <person name="Jones C.D."/>
            <person name="Jordan W.C."/>
            <person name="Karpen G.H."/>
            <person name="Kataoka E."/>
            <person name="Keightley P.D."/>
            <person name="Kheradpour P."/>
            <person name="Kirkness E.F."/>
            <person name="Koerich L.B."/>
            <person name="Kristiansen K."/>
            <person name="Kudrna D."/>
            <person name="Kulathinal R.J."/>
            <person name="Kumar S."/>
            <person name="Kwok R."/>
            <person name="Lander E."/>
            <person name="Langley C.H."/>
            <person name="Lapoint R."/>
            <person name="Lazzaro B.P."/>
            <person name="Lee S.J."/>
            <person name="Levesque L."/>
            <person name="Li R."/>
            <person name="Lin C.F."/>
            <person name="Lin M.F."/>
            <person name="Lindblad-Toh K."/>
            <person name="Llopart A."/>
            <person name="Long M."/>
            <person name="Low L."/>
            <person name="Lozovsky E."/>
            <person name="Lu J."/>
            <person name="Luo M."/>
            <person name="Machado C.A."/>
            <person name="Makalowski W."/>
            <person name="Marzo M."/>
            <person name="Matsuda M."/>
            <person name="Matzkin L."/>
            <person name="McAllister B."/>
            <person name="McBride C.S."/>
            <person name="McKernan B."/>
            <person name="McKernan K."/>
            <person name="Mendez-Lago M."/>
            <person name="Minx P."/>
            <person name="Mollenhauer M.U."/>
            <person name="Montooth K."/>
            <person name="Mount S.M."/>
            <person name="Mu X."/>
            <person name="Myers E."/>
            <person name="Negre B."/>
            <person name="Newfeld S."/>
            <person name="Nielsen R."/>
            <person name="Noor M.A."/>
            <person name="O'Grady P."/>
            <person name="Pachter L."/>
            <person name="Papaceit M."/>
            <person name="Parisi M.J."/>
            <person name="Parisi M."/>
            <person name="Parts L."/>
            <person name="Pedersen J.S."/>
            <person name="Pesole G."/>
            <person name="Phillippy A.M."/>
            <person name="Ponting C.P."/>
            <person name="Pop M."/>
            <person name="Porcelli D."/>
            <person name="Powell J.R."/>
            <person name="Prohaska S."/>
            <person name="Pruitt K."/>
            <person name="Puig M."/>
            <person name="Quesneville H."/>
            <person name="Ram K.R."/>
            <person name="Rand D."/>
            <person name="Rasmussen M.D."/>
            <person name="Reed L.K."/>
            <person name="Reenan R."/>
            <person name="Reily A."/>
            <person name="Remington K.A."/>
            <person name="Rieger T.T."/>
            <person name="Ritchie M.G."/>
            <person name="Robin C."/>
            <person name="Rogers Y.H."/>
            <person name="Rohde C."/>
            <person name="Rozas J."/>
            <person name="Rubenfield M.J."/>
            <person name="Ruiz A."/>
            <person name="Russo S."/>
            <person name="Salzberg S.L."/>
            <person name="Sanchez-Gracia A."/>
            <person name="Saranga D.J."/>
            <person name="Sato H."/>
            <person name="Schaeffer S.W."/>
            <person name="Schatz M.C."/>
            <person name="Schlenke T."/>
            <person name="Schwartz R."/>
            <person name="Segarra C."/>
            <person name="Singh R.S."/>
            <person name="Sirot L."/>
            <person name="Sirota M."/>
            <person name="Sisneros N.B."/>
            <person name="Smith C.D."/>
            <person name="Smith T.F."/>
            <person name="Spieth J."/>
            <person name="Stage D.E."/>
            <person name="Stark A."/>
            <person name="Stephan W."/>
            <person name="Strausberg R.L."/>
            <person name="Strempel S."/>
            <person name="Sturgill D."/>
            <person name="Sutton G."/>
            <person name="Sutton G.G."/>
            <person name="Tao W."/>
            <person name="Teichmann S."/>
            <person name="Tobari Y.N."/>
            <person name="Tomimura Y."/>
            <person name="Tsolas J.M."/>
            <person name="Valente V.L."/>
            <person name="Venter E."/>
            <person name="Venter J.C."/>
            <person name="Vicario S."/>
            <person name="Vieira F.G."/>
            <person name="Vilella A.J."/>
            <person name="Villasante A."/>
            <person name="Walenz B."/>
            <person name="Wang J."/>
            <person name="Wasserman M."/>
            <person name="Watts T."/>
            <person name="Wilson D."/>
            <person name="Wilson R.K."/>
            <person name="Wing R.A."/>
            <person name="Wolfner M.F."/>
            <person name="Wong A."/>
            <person name="Wong G.K."/>
            <person name="Wu C.I."/>
            <person name="Wu G."/>
            <person name="Yamamoto D."/>
            <person name="Yang H.P."/>
            <person name="Yang S.P."/>
            <person name="Yorke J.A."/>
            <person name="Yoshida K."/>
            <person name="Zdobnov E."/>
            <person name="Zhang P."/>
            <person name="Zhang Y."/>
            <person name="Zimin A.V."/>
            <person name="Baldwin J."/>
            <person name="Abdouelleil A."/>
            <person name="Abdulkadir J."/>
            <person name="Abebe A."/>
            <person name="Abera B."/>
            <person name="Abreu J."/>
            <person name="Acer S.C."/>
            <person name="Aftuck L."/>
            <person name="Alexander A."/>
            <person name="An P."/>
            <person name="Anderson E."/>
            <person name="Anderson S."/>
            <person name="Arachi H."/>
            <person name="Azer M."/>
            <person name="Bachantsang P."/>
            <person name="Barry A."/>
            <person name="Bayul T."/>
            <person name="Berlin A."/>
            <person name="Bessette D."/>
            <person name="Bloom T."/>
            <person name="Blye J."/>
            <person name="Boguslavskiy L."/>
            <person name="Bonnet C."/>
            <person name="Boukhgalter B."/>
            <person name="Bourzgui I."/>
            <person name="Brown A."/>
            <person name="Cahill P."/>
            <person name="Channer S."/>
            <person name="Cheshatsang Y."/>
            <person name="Chuda L."/>
            <person name="Citroen M."/>
            <person name="Collymore A."/>
            <person name="Cooke P."/>
            <person name="Costello M."/>
            <person name="D'Aco K."/>
            <person name="Daza R."/>
            <person name="De Haan G."/>
            <person name="DeGray S."/>
            <person name="DeMaso C."/>
            <person name="Dhargay N."/>
            <person name="Dooley K."/>
            <person name="Dooley E."/>
            <person name="Doricent M."/>
            <person name="Dorje P."/>
            <person name="Dorjee K."/>
            <person name="Dupes A."/>
            <person name="Elong R."/>
            <person name="Falk J."/>
            <person name="Farina A."/>
            <person name="Faro S."/>
            <person name="Ferguson D."/>
            <person name="Fisher S."/>
            <person name="Foley C.D."/>
            <person name="Franke A."/>
            <person name="Friedrich D."/>
            <person name="Gadbois L."/>
            <person name="Gearin G."/>
            <person name="Gearin C.R."/>
            <person name="Giannoukos G."/>
            <person name="Goode T."/>
            <person name="Graham J."/>
            <person name="Grandbois E."/>
            <person name="Grewal S."/>
            <person name="Gyaltsen K."/>
            <person name="Hafez N."/>
            <person name="Hagos B."/>
            <person name="Hall J."/>
            <person name="Henson C."/>
            <person name="Hollinger A."/>
            <person name="Honan T."/>
            <person name="Huard M.D."/>
            <person name="Hughes L."/>
            <person name="Hurhula B."/>
            <person name="Husby M.E."/>
            <person name="Kamat A."/>
            <person name="Kanga B."/>
            <person name="Kashin S."/>
            <person name="Khazanovich D."/>
            <person name="Kisner P."/>
            <person name="Lance K."/>
            <person name="Lara M."/>
            <person name="Lee W."/>
            <person name="Lennon N."/>
            <person name="Letendre F."/>
            <person name="LeVine R."/>
            <person name="Lipovsky A."/>
            <person name="Liu X."/>
            <person name="Liu J."/>
            <person name="Liu S."/>
            <person name="Lokyitsang T."/>
            <person name="Lokyitsang Y."/>
            <person name="Lubonja R."/>
            <person name="Lui A."/>
            <person name="MacDonald P."/>
            <person name="Magnisalis V."/>
            <person name="Maru K."/>
            <person name="Matthews C."/>
            <person name="McCusker W."/>
            <person name="McDonough S."/>
            <person name="Mehta T."/>
            <person name="Meldrim J."/>
            <person name="Meneus L."/>
            <person name="Mihai O."/>
            <person name="Mihalev A."/>
            <person name="Mihova T."/>
            <person name="Mittelman R."/>
            <person name="Mlenga V."/>
            <person name="Montmayeur A."/>
            <person name="Mulrain L."/>
            <person name="Navidi A."/>
            <person name="Naylor J."/>
            <person name="Negash T."/>
            <person name="Nguyen T."/>
            <person name="Nguyen N."/>
            <person name="Nicol R."/>
            <person name="Norbu C."/>
            <person name="Norbu N."/>
            <person name="Novod N."/>
            <person name="O'Neill B."/>
            <person name="Osman S."/>
            <person name="Markiewicz E."/>
            <person name="Oyono O.L."/>
            <person name="Patti C."/>
            <person name="Phunkhang P."/>
            <person name="Pierre F."/>
            <person name="Priest M."/>
            <person name="Raghuraman S."/>
            <person name="Rege F."/>
            <person name="Reyes R."/>
            <person name="Rise C."/>
            <person name="Rogov P."/>
            <person name="Ross K."/>
            <person name="Ryan E."/>
            <person name="Settipalli S."/>
            <person name="Shea T."/>
            <person name="Sherpa N."/>
            <person name="Shi L."/>
            <person name="Shih D."/>
            <person name="Sparrow T."/>
            <person name="Spaulding J."/>
            <person name="Stalker J."/>
            <person name="Stange-Thomann N."/>
            <person name="Stavropoulos S."/>
            <person name="Stone C."/>
            <person name="Strader C."/>
            <person name="Tesfaye S."/>
            <person name="Thomson T."/>
            <person name="Thoulutsang Y."/>
            <person name="Thoulutsang D."/>
            <person name="Topham K."/>
            <person name="Topping I."/>
            <person name="Tsamla T."/>
            <person name="Vassiliev H."/>
            <person name="Vo A."/>
            <person name="Wangchuk T."/>
            <person name="Wangdi T."/>
            <person name="Weiand M."/>
            <person name="Wilkinson J."/>
            <person name="Wilson A."/>
            <person name="Yadav S."/>
            <person name="Young G."/>
            <person name="Yu Q."/>
            <person name="Zembek L."/>
            <person name="Zhong D."/>
            <person name="Zimmer A."/>
            <person name="Zwirko Z."/>
            <person name="Jaffe D.B."/>
            <person name="Alvarez P."/>
            <person name="Brockman W."/>
            <person name="Butler J."/>
            <person name="Chin C."/>
            <person name="Gnerre S."/>
            <person name="Grabherr M."/>
            <person name="Kleber M."/>
            <person name="Mauceli E."/>
            <person name="MacCallum I."/>
        </authorList>
    </citation>
    <scope>NUCLEOTIDE SEQUENCE [LARGE SCALE GENOMIC DNA]</scope>
    <source>
        <strain evidence="8">Tucson 14024-0371.13</strain>
    </source>
</reference>
<dbReference type="Pfam" id="PF02902">
    <property type="entry name" value="Peptidase_C48"/>
    <property type="match status" value="1"/>
</dbReference>
<evidence type="ECO:0000313" key="7">
    <source>
        <dbReference type="EMBL" id="EDV38390.1"/>
    </source>
</evidence>
<comment type="similarity">
    <text evidence="1">Belongs to the peptidase C48 family.</text>
</comment>
<dbReference type="HOGENOM" id="CLU_043678_2_0_1"/>
<sequence>MPLAKKGHLKKHKWPAADAVVEDLKKVVTVLIETDIKKPKKIKSKGKLKGKTKSKVKGKSKGKSKDIAAPAPEGNEMTGGPFSPSRAERGSGDGPHQARSQPSLVALHFLDISLRHSDVQLLQSSSEGVNERLVAFYYTYLQQRRYRTETDLMFLPPALTARLGHMDMRELRHTVRDRRLHEKPFILLPLSTHPRPHGHWSLLLVSRPDGKFFHYDSQDNCHSKLAGAVAETLRAPLGAWDFVVVTGRCLQQQPQQHGDPQSGIHLFCMSDHVADYVTRCGYATSSLLIAWEQITAMRTSLLQLIQSLGGILPPKKGH</sequence>
<dbReference type="SUPFAM" id="SSF54001">
    <property type="entry name" value="Cysteine proteinases"/>
    <property type="match status" value="1"/>
</dbReference>
<dbReference type="GO" id="GO:0006508">
    <property type="term" value="P:proteolysis"/>
    <property type="evidence" value="ECO:0007669"/>
    <property type="project" value="UniProtKB-KW"/>
</dbReference>
<dbReference type="SMR" id="B3N0I6"/>
<dbReference type="InterPro" id="IPR044613">
    <property type="entry name" value="Nep1/2-like"/>
</dbReference>
<dbReference type="InterPro" id="IPR003653">
    <property type="entry name" value="Peptidase_C48_C"/>
</dbReference>
<dbReference type="OMA" id="RLRHMDM"/>
<keyword evidence="2" id="KW-0645">Protease</keyword>
<gene>
    <name evidence="7" type="primary">Dana\GF21854</name>
    <name evidence="7" type="synonym">dana_GLEANR_5751</name>
    <name evidence="7" type="ORF">GF21854</name>
</gene>
<accession>B3N0I6</accession>
<protein>
    <recommendedName>
        <fullName evidence="6">Ubiquitin-like protease family profile domain-containing protein</fullName>
    </recommendedName>
</protein>
<dbReference type="GO" id="GO:0008234">
    <property type="term" value="F:cysteine-type peptidase activity"/>
    <property type="evidence" value="ECO:0007669"/>
    <property type="project" value="UniProtKB-KW"/>
</dbReference>
<dbReference type="Gene3D" id="3.40.395.10">
    <property type="entry name" value="Adenoviral Proteinase, Chain A"/>
    <property type="match status" value="1"/>
</dbReference>
<keyword evidence="8" id="KW-1185">Reference proteome</keyword>
<evidence type="ECO:0000256" key="5">
    <source>
        <dbReference type="SAM" id="MobiDB-lite"/>
    </source>
</evidence>